<feature type="transmembrane region" description="Helical" evidence="6">
    <location>
        <begin position="115"/>
        <end position="138"/>
    </location>
</feature>
<dbReference type="PANTHER" id="PTHR30086">
    <property type="entry name" value="ARGININE EXPORTER PROTEIN ARGO"/>
    <property type="match status" value="1"/>
</dbReference>
<name>A0A6I3LRQ6_9FLAO</name>
<comment type="subcellular location">
    <subcellularLocation>
        <location evidence="1">Cell membrane</location>
        <topology evidence="1">Multi-pass membrane protein</topology>
    </subcellularLocation>
</comment>
<reference evidence="7 8" key="1">
    <citation type="submission" date="2019-11" db="EMBL/GenBank/DDBJ databases">
        <title>Genome of Strain BIT-d1.</title>
        <authorList>
            <person name="Yang Y."/>
        </authorList>
    </citation>
    <scope>NUCLEOTIDE SEQUENCE [LARGE SCALE GENOMIC DNA]</scope>
    <source>
        <strain evidence="7 8">BIT-d1</strain>
    </source>
</reference>
<feature type="transmembrane region" description="Helical" evidence="6">
    <location>
        <begin position="76"/>
        <end position="94"/>
    </location>
</feature>
<evidence type="ECO:0000313" key="8">
    <source>
        <dbReference type="Proteomes" id="UP000438760"/>
    </source>
</evidence>
<keyword evidence="4 6" id="KW-1133">Transmembrane helix</keyword>
<gene>
    <name evidence="7" type="ORF">GJV76_11035</name>
</gene>
<evidence type="ECO:0000313" key="7">
    <source>
        <dbReference type="EMBL" id="MTG98655.1"/>
    </source>
</evidence>
<accession>A0A6I3LRQ6</accession>
<dbReference type="RefSeq" id="WP_155092676.1">
    <property type="nucleotide sequence ID" value="NZ_CP102754.1"/>
</dbReference>
<feature type="transmembrane region" description="Helical" evidence="6">
    <location>
        <begin position="150"/>
        <end position="175"/>
    </location>
</feature>
<dbReference type="Proteomes" id="UP000438760">
    <property type="component" value="Unassembled WGS sequence"/>
</dbReference>
<evidence type="ECO:0000256" key="3">
    <source>
        <dbReference type="ARBA" id="ARBA00022692"/>
    </source>
</evidence>
<proteinExistence type="predicted"/>
<evidence type="ECO:0000256" key="4">
    <source>
        <dbReference type="ARBA" id="ARBA00022989"/>
    </source>
</evidence>
<keyword evidence="2" id="KW-1003">Cell membrane</keyword>
<dbReference type="EMBL" id="WMJX01000025">
    <property type="protein sequence ID" value="MTG98655.1"/>
    <property type="molecule type" value="Genomic_DNA"/>
</dbReference>
<protein>
    <submittedName>
        <fullName evidence="7">Amino acid permease</fullName>
    </submittedName>
</protein>
<keyword evidence="8" id="KW-1185">Reference proteome</keyword>
<evidence type="ECO:0000256" key="5">
    <source>
        <dbReference type="ARBA" id="ARBA00023136"/>
    </source>
</evidence>
<dbReference type="GO" id="GO:0005886">
    <property type="term" value="C:plasma membrane"/>
    <property type="evidence" value="ECO:0007669"/>
    <property type="project" value="UniProtKB-SubCell"/>
</dbReference>
<dbReference type="InterPro" id="IPR001123">
    <property type="entry name" value="LeuE-type"/>
</dbReference>
<dbReference type="PANTHER" id="PTHR30086:SF20">
    <property type="entry name" value="ARGININE EXPORTER PROTEIN ARGO-RELATED"/>
    <property type="match status" value="1"/>
</dbReference>
<evidence type="ECO:0000256" key="6">
    <source>
        <dbReference type="SAM" id="Phobius"/>
    </source>
</evidence>
<comment type="caution">
    <text evidence="7">The sequence shown here is derived from an EMBL/GenBank/DDBJ whole genome shotgun (WGS) entry which is preliminary data.</text>
</comment>
<evidence type="ECO:0000256" key="1">
    <source>
        <dbReference type="ARBA" id="ARBA00004651"/>
    </source>
</evidence>
<sequence length="209" mass="23871">MEVEGIILLLYGFMAAVLGVSLPGLLNMTAVKISQEYGYNDAFKYICGALSVIFIQTFIAIFFSRLIESSPAITEALHEIGLAIFSVLTIYFFFFAKRKEKRKHQGDIPKRQTPFLQGILLASINVFSIPFYVFLSITLATYDYHIFDQIYTILFSLGVVMGSALMFYMYIYFFKKITREDAFILKNINYIIGSITAIISLITVYKLLR</sequence>
<dbReference type="Pfam" id="PF01810">
    <property type="entry name" value="LysE"/>
    <property type="match status" value="1"/>
</dbReference>
<dbReference type="GO" id="GO:0015171">
    <property type="term" value="F:amino acid transmembrane transporter activity"/>
    <property type="evidence" value="ECO:0007669"/>
    <property type="project" value="TreeGrafter"/>
</dbReference>
<feature type="transmembrane region" description="Helical" evidence="6">
    <location>
        <begin position="6"/>
        <end position="30"/>
    </location>
</feature>
<organism evidence="7 8">
    <name type="scientific">Myroides albus</name>
    <dbReference type="NCBI Taxonomy" id="2562892"/>
    <lineage>
        <taxon>Bacteria</taxon>
        <taxon>Pseudomonadati</taxon>
        <taxon>Bacteroidota</taxon>
        <taxon>Flavobacteriia</taxon>
        <taxon>Flavobacteriales</taxon>
        <taxon>Flavobacteriaceae</taxon>
        <taxon>Myroides</taxon>
    </lineage>
</organism>
<dbReference type="AlphaFoldDB" id="A0A6I3LRQ6"/>
<feature type="transmembrane region" description="Helical" evidence="6">
    <location>
        <begin position="187"/>
        <end position="208"/>
    </location>
</feature>
<keyword evidence="3 6" id="KW-0812">Transmembrane</keyword>
<evidence type="ECO:0000256" key="2">
    <source>
        <dbReference type="ARBA" id="ARBA00022475"/>
    </source>
</evidence>
<keyword evidence="5 6" id="KW-0472">Membrane</keyword>
<dbReference type="OrthoDB" id="1451945at2"/>
<feature type="transmembrane region" description="Helical" evidence="6">
    <location>
        <begin position="42"/>
        <end position="64"/>
    </location>
</feature>